<dbReference type="InParanoid" id="A0A3N4KZ46"/>
<keyword evidence="1" id="KW-0732">Signal</keyword>
<name>A0A3N4KZ46_9PEZI</name>
<dbReference type="AlphaFoldDB" id="A0A3N4KZ46"/>
<evidence type="ECO:0000313" key="3">
    <source>
        <dbReference type="Proteomes" id="UP000277580"/>
    </source>
</evidence>
<evidence type="ECO:0008006" key="4">
    <source>
        <dbReference type="Google" id="ProtNLM"/>
    </source>
</evidence>
<feature type="signal peptide" evidence="1">
    <location>
        <begin position="1"/>
        <end position="24"/>
    </location>
</feature>
<accession>A0A3N4KZ46</accession>
<evidence type="ECO:0000256" key="1">
    <source>
        <dbReference type="SAM" id="SignalP"/>
    </source>
</evidence>
<organism evidence="2 3">
    <name type="scientific">Morchella conica CCBAS932</name>
    <dbReference type="NCBI Taxonomy" id="1392247"/>
    <lineage>
        <taxon>Eukaryota</taxon>
        <taxon>Fungi</taxon>
        <taxon>Dikarya</taxon>
        <taxon>Ascomycota</taxon>
        <taxon>Pezizomycotina</taxon>
        <taxon>Pezizomycetes</taxon>
        <taxon>Pezizales</taxon>
        <taxon>Morchellaceae</taxon>
        <taxon>Morchella</taxon>
    </lineage>
</organism>
<keyword evidence="3" id="KW-1185">Reference proteome</keyword>
<dbReference type="OrthoDB" id="291007at2759"/>
<reference evidence="2 3" key="1">
    <citation type="journal article" date="2018" name="Nat. Ecol. Evol.">
        <title>Pezizomycetes genomes reveal the molecular basis of ectomycorrhizal truffle lifestyle.</title>
        <authorList>
            <person name="Murat C."/>
            <person name="Payen T."/>
            <person name="Noel B."/>
            <person name="Kuo A."/>
            <person name="Morin E."/>
            <person name="Chen J."/>
            <person name="Kohler A."/>
            <person name="Krizsan K."/>
            <person name="Balestrini R."/>
            <person name="Da Silva C."/>
            <person name="Montanini B."/>
            <person name="Hainaut M."/>
            <person name="Levati E."/>
            <person name="Barry K.W."/>
            <person name="Belfiori B."/>
            <person name="Cichocki N."/>
            <person name="Clum A."/>
            <person name="Dockter R.B."/>
            <person name="Fauchery L."/>
            <person name="Guy J."/>
            <person name="Iotti M."/>
            <person name="Le Tacon F."/>
            <person name="Lindquist E.A."/>
            <person name="Lipzen A."/>
            <person name="Malagnac F."/>
            <person name="Mello A."/>
            <person name="Molinier V."/>
            <person name="Miyauchi S."/>
            <person name="Poulain J."/>
            <person name="Riccioni C."/>
            <person name="Rubini A."/>
            <person name="Sitrit Y."/>
            <person name="Splivallo R."/>
            <person name="Traeger S."/>
            <person name="Wang M."/>
            <person name="Zifcakova L."/>
            <person name="Wipf D."/>
            <person name="Zambonelli A."/>
            <person name="Paolocci F."/>
            <person name="Nowrousian M."/>
            <person name="Ottonello S."/>
            <person name="Baldrian P."/>
            <person name="Spatafora J.W."/>
            <person name="Henrissat B."/>
            <person name="Nagy L.G."/>
            <person name="Aury J.M."/>
            <person name="Wincker P."/>
            <person name="Grigoriev I.V."/>
            <person name="Bonfante P."/>
            <person name="Martin F.M."/>
        </authorList>
    </citation>
    <scope>NUCLEOTIDE SEQUENCE [LARGE SCALE GENOMIC DNA]</scope>
    <source>
        <strain evidence="2 3">CCBAS932</strain>
    </source>
</reference>
<feature type="chain" id="PRO_5018083927" description="EGF-like calcium-binding domain-containing protein" evidence="1">
    <location>
        <begin position="25"/>
        <end position="125"/>
    </location>
</feature>
<gene>
    <name evidence="2" type="ORF">P167DRAFT_575607</name>
</gene>
<protein>
    <recommendedName>
        <fullName evidence="4">EGF-like calcium-binding domain-containing protein</fullName>
    </recommendedName>
</protein>
<dbReference type="STRING" id="1392247.A0A3N4KZ46"/>
<dbReference type="Proteomes" id="UP000277580">
    <property type="component" value="Unassembled WGS sequence"/>
</dbReference>
<dbReference type="EMBL" id="ML119138">
    <property type="protein sequence ID" value="RPB11015.1"/>
    <property type="molecule type" value="Genomic_DNA"/>
</dbReference>
<sequence length="125" mass="13624">MYTPAALLLTTLLPLLGLLTPAIATPVNAVCTQCDVNPLGNADKTCDITTSCVRTNYQGQYHCACRAGYKSSAPNNDSESHYRVNFPNEGFRVFTKPGVVCDTLCDKYWLGPDSCQEVLVRQACL</sequence>
<evidence type="ECO:0000313" key="2">
    <source>
        <dbReference type="EMBL" id="RPB11015.1"/>
    </source>
</evidence>
<proteinExistence type="predicted"/>